<dbReference type="STRING" id="1792845.BC343_16830"/>
<keyword evidence="2" id="KW-1185">Reference proteome</keyword>
<evidence type="ECO:0000313" key="2">
    <source>
        <dbReference type="Proteomes" id="UP000189739"/>
    </source>
</evidence>
<proteinExistence type="predicted"/>
<dbReference type="AlphaFoldDB" id="A0A1S9P891"/>
<dbReference type="InterPro" id="IPR008792">
    <property type="entry name" value="PQQD"/>
</dbReference>
<dbReference type="Gene3D" id="1.10.10.1150">
    <property type="entry name" value="Coenzyme PQQ synthesis protein D (PqqD)"/>
    <property type="match status" value="1"/>
</dbReference>
<evidence type="ECO:0000313" key="1">
    <source>
        <dbReference type="EMBL" id="OOQ57183.1"/>
    </source>
</evidence>
<dbReference type="InterPro" id="IPR041881">
    <property type="entry name" value="PqqD_sf"/>
</dbReference>
<accession>A0A1S9P891</accession>
<organism evidence="1 2">
    <name type="scientific">Mucilaginibacter pedocola</name>
    <dbReference type="NCBI Taxonomy" id="1792845"/>
    <lineage>
        <taxon>Bacteria</taxon>
        <taxon>Pseudomonadati</taxon>
        <taxon>Bacteroidota</taxon>
        <taxon>Sphingobacteriia</taxon>
        <taxon>Sphingobacteriales</taxon>
        <taxon>Sphingobacteriaceae</taxon>
        <taxon>Mucilaginibacter</taxon>
    </lineage>
</organism>
<dbReference type="Pfam" id="PF05402">
    <property type="entry name" value="PqqD"/>
    <property type="match status" value="1"/>
</dbReference>
<dbReference type="EMBL" id="MBTF01000037">
    <property type="protein sequence ID" value="OOQ57183.1"/>
    <property type="molecule type" value="Genomic_DNA"/>
</dbReference>
<dbReference type="RefSeq" id="WP_162276959.1">
    <property type="nucleotide sequence ID" value="NZ_MBTF01000037.1"/>
</dbReference>
<reference evidence="1 2" key="1">
    <citation type="submission" date="2016-07" db="EMBL/GenBank/DDBJ databases">
        <title>Genomic analysis of zinc-resistant bacterium Mucilaginibacter pedocola TBZ30.</title>
        <authorList>
            <person name="Huang J."/>
            <person name="Tang J."/>
        </authorList>
    </citation>
    <scope>NUCLEOTIDE SEQUENCE [LARGE SCALE GENOMIC DNA]</scope>
    <source>
        <strain evidence="1 2">TBZ30</strain>
    </source>
</reference>
<dbReference type="Proteomes" id="UP000189739">
    <property type="component" value="Unassembled WGS sequence"/>
</dbReference>
<name>A0A1S9P891_9SPHI</name>
<sequence>MKLKANIATSDNGFIFNPATGDSYTSNSIAAFILALMKAGKTDAEIKLEILQAYDVDQSTLERDWEDWVLQLKDANLLEAK</sequence>
<gene>
    <name evidence="1" type="ORF">BC343_16830</name>
</gene>
<protein>
    <recommendedName>
        <fullName evidence="3">HPr-rel-A system PqqD family protein</fullName>
    </recommendedName>
</protein>
<evidence type="ECO:0008006" key="3">
    <source>
        <dbReference type="Google" id="ProtNLM"/>
    </source>
</evidence>
<comment type="caution">
    <text evidence="1">The sequence shown here is derived from an EMBL/GenBank/DDBJ whole genome shotgun (WGS) entry which is preliminary data.</text>
</comment>